<evidence type="ECO:0000313" key="6">
    <source>
        <dbReference type="EMBL" id="KAI1695514.1"/>
    </source>
</evidence>
<dbReference type="SUPFAM" id="SSF56112">
    <property type="entry name" value="Protein kinase-like (PK-like)"/>
    <property type="match status" value="2"/>
</dbReference>
<dbReference type="Gene3D" id="3.30.200.20">
    <property type="entry name" value="Phosphorylase Kinase, domain 1"/>
    <property type="match status" value="2"/>
</dbReference>
<reference evidence="6" key="1">
    <citation type="submission" date="2022-01" db="EMBL/GenBank/DDBJ databases">
        <title>Genome Sequence Resource for Two Populations of Ditylenchus destructor, the Migratory Endoparasitic Phytonematode.</title>
        <authorList>
            <person name="Zhang H."/>
            <person name="Lin R."/>
            <person name="Xie B."/>
        </authorList>
    </citation>
    <scope>NUCLEOTIDE SEQUENCE</scope>
    <source>
        <strain evidence="6">BazhouSP</strain>
    </source>
</reference>
<evidence type="ECO:0000259" key="5">
    <source>
        <dbReference type="PROSITE" id="PS51158"/>
    </source>
</evidence>
<dbReference type="EMBL" id="JAKKPZ010000397">
    <property type="protein sequence ID" value="KAI1695514.1"/>
    <property type="molecule type" value="Genomic_DNA"/>
</dbReference>
<keyword evidence="2" id="KW-0808">Transferase</keyword>
<dbReference type="InterPro" id="IPR011009">
    <property type="entry name" value="Kinase-like_dom_sf"/>
</dbReference>
<evidence type="ECO:0000256" key="1">
    <source>
        <dbReference type="ARBA" id="ARBA00022527"/>
    </source>
</evidence>
<dbReference type="AlphaFoldDB" id="A0AAD4QX67"/>
<dbReference type="InterPro" id="IPR036465">
    <property type="entry name" value="vWFA_dom_sf"/>
</dbReference>
<dbReference type="Pfam" id="PF02816">
    <property type="entry name" value="Alpha_kinase"/>
    <property type="match status" value="2"/>
</dbReference>
<evidence type="ECO:0000256" key="2">
    <source>
        <dbReference type="ARBA" id="ARBA00022679"/>
    </source>
</evidence>
<dbReference type="InterPro" id="IPR002035">
    <property type="entry name" value="VWF_A"/>
</dbReference>
<comment type="caution">
    <text evidence="6">The sequence shown here is derived from an EMBL/GenBank/DDBJ whole genome shotgun (WGS) entry which is preliminary data.</text>
</comment>
<dbReference type="PANTHER" id="PTHR47763">
    <property type="entry name" value="ALPHA-PROTEIN KINASE VWKA"/>
    <property type="match status" value="1"/>
</dbReference>
<evidence type="ECO:0000313" key="7">
    <source>
        <dbReference type="Proteomes" id="UP001201812"/>
    </source>
</evidence>
<feature type="domain" description="Alpha-type protein kinase" evidence="5">
    <location>
        <begin position="947"/>
        <end position="1215"/>
    </location>
</feature>
<dbReference type="SUPFAM" id="SSF53300">
    <property type="entry name" value="vWA-like"/>
    <property type="match status" value="2"/>
</dbReference>
<keyword evidence="3" id="KW-0418">Kinase</keyword>
<evidence type="ECO:0000259" key="4">
    <source>
        <dbReference type="PROSITE" id="PS50234"/>
    </source>
</evidence>
<keyword evidence="7" id="KW-1185">Reference proteome</keyword>
<proteinExistence type="predicted"/>
<name>A0AAD4QX67_9BILA</name>
<dbReference type="Proteomes" id="UP001201812">
    <property type="component" value="Unassembled WGS sequence"/>
</dbReference>
<feature type="domain" description="Alpha-type protein kinase" evidence="5">
    <location>
        <begin position="329"/>
        <end position="568"/>
    </location>
</feature>
<organism evidence="6 7">
    <name type="scientific">Ditylenchus destructor</name>
    <dbReference type="NCBI Taxonomy" id="166010"/>
    <lineage>
        <taxon>Eukaryota</taxon>
        <taxon>Metazoa</taxon>
        <taxon>Ecdysozoa</taxon>
        <taxon>Nematoda</taxon>
        <taxon>Chromadorea</taxon>
        <taxon>Rhabditida</taxon>
        <taxon>Tylenchina</taxon>
        <taxon>Tylenchomorpha</taxon>
        <taxon>Sphaerularioidea</taxon>
        <taxon>Anguinidae</taxon>
        <taxon>Anguininae</taxon>
        <taxon>Ditylenchus</taxon>
    </lineage>
</organism>
<gene>
    <name evidence="6" type="ORF">DdX_19546</name>
</gene>
<dbReference type="SMART" id="SM00327">
    <property type="entry name" value="VWA"/>
    <property type="match status" value="2"/>
</dbReference>
<dbReference type="PROSITE" id="PS51158">
    <property type="entry name" value="ALPHA_KINASE"/>
    <property type="match status" value="2"/>
</dbReference>
<accession>A0AAD4QX67</accession>
<dbReference type="Gene3D" id="3.40.50.410">
    <property type="entry name" value="von Willebrand factor, type A domain"/>
    <property type="match status" value="2"/>
</dbReference>
<keyword evidence="1" id="KW-0723">Serine/threonine-protein kinase</keyword>
<dbReference type="Gene3D" id="3.20.200.10">
    <property type="entry name" value="MHCK/EF2 kinase"/>
    <property type="match status" value="2"/>
</dbReference>
<evidence type="ECO:0000256" key="3">
    <source>
        <dbReference type="ARBA" id="ARBA00022777"/>
    </source>
</evidence>
<dbReference type="SMART" id="SM00811">
    <property type="entry name" value="Alpha_kinase"/>
    <property type="match status" value="2"/>
</dbReference>
<sequence>MNVVPNSGIASWTHDREYRERNKSLRQIYEDEGLDYGNDVSAAELNSRMASAVKLRQASVAKMFKILNASRNIQLCFLVDVTGSMRNHIDGIRNSIFKIVEKLTEKHVTFAGHSAIAKKISLAFVGYRDSGLKNPFELLPFTESVEDFRQFCSKIDAYGAPEDVFGGLEKAIFDLNWSDISMCTKIIFHIADDPCHGKKYHSSDYPRSRYSNIYPNGDPNGRTAESLFNALRVKGIQYHFGKIISRTDKIIEMFSDAIGSEIEVSDIKNVDRLVDCVVSSVSIARANNPRAMIAKQHVFKIDRTVPNFSKLPTLSGVFISYKMPGNIDEVINGIHMDRKHPIKAKIQMAEHPFAHGSERNAFYGRDMSSNSPTEIVLKEYIRENTDTGSRSTATPYEIATQMQTIAAYLASIFTDRLQKMDGIVHNIKFLKAMLLSIEIKPGENRYMSCERRYGSDSKFLRFSNNADYAMLETTCKVHNLKFDVVELLMAFSHWTYQITGGFLMVVDLQGIISTDERGRKTLELTDPAIHCKDLTRFGGTNLGLDGMKSSFNHHVCNKFCAAMELKPPGLTASSTKQWLQMQIDCPAASPHGDAHGHPEFPEAINPGRIDLCRRYRYQSSCLTETKRLTYHTPGSECRLERKISWMNVVPNSGIASWSHERENRERNKSLRQIYDEEGLDYGNDVSAAELKSRMSNAVKLRQASVAKMFKILNESRKIQLCFLVDVTGSMSKYIDGIRNSIFKIVEKLTEKHVTVAGHNAIAKKVSLAFVGYRDFGYKNQFELLSFTENAEDFRQFCSQIRTHNCSNRDSAEDVFGGLEKAICDLSWSDTMYTKIIFHIADHPCHGRKYHTARYIDKHSDNFPDGDPNGRTAESLFNSLREKGIQYHFGKIQPHTDRMIELFSEAMGNEIEVFDVKEIEKLVDCVVSSVSIGTSIHPAMRAKQQILKIVKAIPDWSKLPIFYGVFISYKMPGNIDEVISGIPMDRKHPTKAKIQIAEHPFAHGAERKAFYGRDMSSNSPTEIVLKEYIRENTDTGSRSTATPYEIATQMQTIAAYLAYTFTDSLQTMSGIVYDIKFLEAKLLSIEIKPGENRYMSCERRYGSDSKFLRFSNNADYAMLETTCKVHNLKFDVVELLMAFSHWTYQISHGYLMVVDLQGIKSTDENGRTILELTDPAIHCTDLTRFGRTNLRQEGMKIFFAHHKCNKFCQSMELEKHDATTL</sequence>
<dbReference type="InterPro" id="IPR004166">
    <property type="entry name" value="a-kinase_dom"/>
</dbReference>
<protein>
    <submittedName>
        <fullName evidence="6">Alpha-kinase family domain-containing protein</fullName>
    </submittedName>
</protein>
<dbReference type="PROSITE" id="PS50234">
    <property type="entry name" value="VWFA"/>
    <property type="match status" value="1"/>
</dbReference>
<feature type="domain" description="VWFA" evidence="4">
    <location>
        <begin position="719"/>
        <end position="929"/>
    </location>
</feature>
<dbReference type="InterPro" id="IPR052969">
    <property type="entry name" value="Thr-specific_kinase-like"/>
</dbReference>
<dbReference type="GO" id="GO:0005524">
    <property type="term" value="F:ATP binding"/>
    <property type="evidence" value="ECO:0007669"/>
    <property type="project" value="InterPro"/>
</dbReference>
<dbReference type="PANTHER" id="PTHR47763:SF4">
    <property type="entry name" value="ALPHA-PROTEIN KINASE VWKA"/>
    <property type="match status" value="1"/>
</dbReference>
<dbReference type="GO" id="GO:0004674">
    <property type="term" value="F:protein serine/threonine kinase activity"/>
    <property type="evidence" value="ECO:0007669"/>
    <property type="project" value="UniProtKB-KW"/>
</dbReference>